<evidence type="ECO:0000313" key="2">
    <source>
        <dbReference type="EMBL" id="EEN46412.1"/>
    </source>
</evidence>
<dbReference type="EMBL" id="GG666644">
    <property type="protein sequence ID" value="EEN46412.1"/>
    <property type="molecule type" value="Genomic_DNA"/>
</dbReference>
<keyword evidence="1" id="KW-0472">Membrane</keyword>
<protein>
    <submittedName>
        <fullName evidence="2">Uncharacterized protein</fullName>
    </submittedName>
</protein>
<name>C3ZMF6_BRAFL</name>
<dbReference type="InParanoid" id="C3ZMF6"/>
<keyword evidence="1" id="KW-1133">Transmembrane helix</keyword>
<gene>
    <name evidence="2" type="ORF">BRAFLDRAFT_121418</name>
</gene>
<reference evidence="2" key="1">
    <citation type="journal article" date="2008" name="Nature">
        <title>The amphioxus genome and the evolution of the chordate karyotype.</title>
        <authorList>
            <consortium name="US DOE Joint Genome Institute (JGI-PGF)"/>
            <person name="Putnam N.H."/>
            <person name="Butts T."/>
            <person name="Ferrier D.E.K."/>
            <person name="Furlong R.F."/>
            <person name="Hellsten U."/>
            <person name="Kawashima T."/>
            <person name="Robinson-Rechavi M."/>
            <person name="Shoguchi E."/>
            <person name="Terry A."/>
            <person name="Yu J.-K."/>
            <person name="Benito-Gutierrez E.L."/>
            <person name="Dubchak I."/>
            <person name="Garcia-Fernandez J."/>
            <person name="Gibson-Brown J.J."/>
            <person name="Grigoriev I.V."/>
            <person name="Horton A.C."/>
            <person name="de Jong P.J."/>
            <person name="Jurka J."/>
            <person name="Kapitonov V.V."/>
            <person name="Kohara Y."/>
            <person name="Kuroki Y."/>
            <person name="Lindquist E."/>
            <person name="Lucas S."/>
            <person name="Osoegawa K."/>
            <person name="Pennacchio L.A."/>
            <person name="Salamov A.A."/>
            <person name="Satou Y."/>
            <person name="Sauka-Spengler T."/>
            <person name="Schmutz J."/>
            <person name="Shin-I T."/>
            <person name="Toyoda A."/>
            <person name="Bronner-Fraser M."/>
            <person name="Fujiyama A."/>
            <person name="Holland L.Z."/>
            <person name="Holland P.W.H."/>
            <person name="Satoh N."/>
            <person name="Rokhsar D.S."/>
        </authorList>
    </citation>
    <scope>NUCLEOTIDE SEQUENCE [LARGE SCALE GENOMIC DNA]</scope>
    <source>
        <strain evidence="2">S238N-H82</strain>
        <tissue evidence="2">Testes</tissue>
    </source>
</reference>
<evidence type="ECO:0000256" key="1">
    <source>
        <dbReference type="SAM" id="Phobius"/>
    </source>
</evidence>
<organism>
    <name type="scientific">Branchiostoma floridae</name>
    <name type="common">Florida lancelet</name>
    <name type="synonym">Amphioxus</name>
    <dbReference type="NCBI Taxonomy" id="7739"/>
    <lineage>
        <taxon>Eukaryota</taxon>
        <taxon>Metazoa</taxon>
        <taxon>Chordata</taxon>
        <taxon>Cephalochordata</taxon>
        <taxon>Leptocardii</taxon>
        <taxon>Amphioxiformes</taxon>
        <taxon>Branchiostomatidae</taxon>
        <taxon>Branchiostoma</taxon>
    </lineage>
</organism>
<sequence>MSPSHIEILRQEINNLCERIANIPRRMESIISSANEAARTSERFLVACRDSVNSARSLNSETVAHLARLRESTTDHSPGWFGVGLVVCAAVLTGGIALLLLAALAAAIDLLSSLAVVRVSSSFGEQIGNLDDHQRNMGEKVRELEREWLNRIHTCVTMMERDTTVKHKLFNKERKVIVPSLASIQSDFDNIFENLDLLQSVQL</sequence>
<accession>C3ZMF6</accession>
<dbReference type="AlphaFoldDB" id="C3ZMF6"/>
<feature type="transmembrane region" description="Helical" evidence="1">
    <location>
        <begin position="80"/>
        <end position="108"/>
    </location>
</feature>
<keyword evidence="1" id="KW-0812">Transmembrane</keyword>
<proteinExistence type="predicted"/>